<protein>
    <submittedName>
        <fullName evidence="1">Uncharacterized protein</fullName>
    </submittedName>
</protein>
<accession>A0A813KHN4</accession>
<dbReference type="EMBL" id="CAJNNW010030868">
    <property type="protein sequence ID" value="CAE8704834.1"/>
    <property type="molecule type" value="Genomic_DNA"/>
</dbReference>
<evidence type="ECO:0000313" key="1">
    <source>
        <dbReference type="EMBL" id="CAE8704834.1"/>
    </source>
</evidence>
<gene>
    <name evidence="1" type="ORF">PGLA2088_LOCUS33386</name>
</gene>
<reference evidence="1" key="1">
    <citation type="submission" date="2021-02" db="EMBL/GenBank/DDBJ databases">
        <authorList>
            <person name="Dougan E. K."/>
            <person name="Rhodes N."/>
            <person name="Thang M."/>
            <person name="Chan C."/>
        </authorList>
    </citation>
    <scope>NUCLEOTIDE SEQUENCE</scope>
</reference>
<comment type="caution">
    <text evidence="1">The sequence shown here is derived from an EMBL/GenBank/DDBJ whole genome shotgun (WGS) entry which is preliminary data.</text>
</comment>
<dbReference type="AlphaFoldDB" id="A0A813KHN4"/>
<name>A0A813KHN4_POLGL</name>
<evidence type="ECO:0000313" key="2">
    <source>
        <dbReference type="Proteomes" id="UP000626109"/>
    </source>
</evidence>
<sequence>MLIAIQPVTQTIASRVESGVLAYISGTFLLRIFPASTRIVVVAVVVVDYVVWKAGETSLNFRQRALLGALAAASADKPQKDPTQHLRMYKCVYIVFFVQELHSSASSDRHGQGAKRVDWGA</sequence>
<proteinExistence type="predicted"/>
<dbReference type="Proteomes" id="UP000626109">
    <property type="component" value="Unassembled WGS sequence"/>
</dbReference>
<organism evidence="1 2">
    <name type="scientific">Polarella glacialis</name>
    <name type="common">Dinoflagellate</name>
    <dbReference type="NCBI Taxonomy" id="89957"/>
    <lineage>
        <taxon>Eukaryota</taxon>
        <taxon>Sar</taxon>
        <taxon>Alveolata</taxon>
        <taxon>Dinophyceae</taxon>
        <taxon>Suessiales</taxon>
        <taxon>Suessiaceae</taxon>
        <taxon>Polarella</taxon>
    </lineage>
</organism>